<sequence>MSARSREKWCSAVPRTAAPLLVGGQLECGTGIESRIVQLLQLQRHSRSRGRAIPFGGFYSAKPAQCLFPAHHRRTALVACGLKSTGASRALAIPAAAAMQSVRELHQESRDEVESEVKERSRGSPFIDYALFASSRLEWRPGGNPR</sequence>
<evidence type="ECO:0000313" key="2">
    <source>
        <dbReference type="Proteomes" id="UP000069272"/>
    </source>
</evidence>
<accession>A0A182F177</accession>
<reference evidence="1 2" key="1">
    <citation type="journal article" date="2017" name="G3 (Bethesda)">
        <title>The Physical Genome Mapping of Anopheles albimanus Corrected Scaffold Misassemblies and Identified Interarm Rearrangements in Genus Anopheles.</title>
        <authorList>
            <person name="Artemov G.N."/>
            <person name="Peery A.N."/>
            <person name="Jiang X."/>
            <person name="Tu Z."/>
            <person name="Stegniy V.N."/>
            <person name="Sharakhova M.V."/>
            <person name="Sharakhov I.V."/>
        </authorList>
    </citation>
    <scope>NUCLEOTIDE SEQUENCE [LARGE SCALE GENOMIC DNA]</scope>
    <source>
        <strain evidence="1 2">ALBI9_A</strain>
    </source>
</reference>
<organism evidence="1 2">
    <name type="scientific">Anopheles albimanus</name>
    <name type="common">New world malaria mosquito</name>
    <dbReference type="NCBI Taxonomy" id="7167"/>
    <lineage>
        <taxon>Eukaryota</taxon>
        <taxon>Metazoa</taxon>
        <taxon>Ecdysozoa</taxon>
        <taxon>Arthropoda</taxon>
        <taxon>Hexapoda</taxon>
        <taxon>Insecta</taxon>
        <taxon>Pterygota</taxon>
        <taxon>Neoptera</taxon>
        <taxon>Endopterygota</taxon>
        <taxon>Diptera</taxon>
        <taxon>Nematocera</taxon>
        <taxon>Culicoidea</taxon>
        <taxon>Culicidae</taxon>
        <taxon>Anophelinae</taxon>
        <taxon>Anopheles</taxon>
    </lineage>
</organism>
<name>A0A182F177_ANOAL</name>
<evidence type="ECO:0000313" key="1">
    <source>
        <dbReference type="EnsemblMetazoa" id="AALB000201-PA"/>
    </source>
</evidence>
<keyword evidence="2" id="KW-1185">Reference proteome</keyword>
<dbReference type="Proteomes" id="UP000069272">
    <property type="component" value="Chromosome 2L"/>
</dbReference>
<protein>
    <submittedName>
        <fullName evidence="1">Uncharacterized protein</fullName>
    </submittedName>
</protein>
<proteinExistence type="predicted"/>
<dbReference type="EnsemblMetazoa" id="AALB000201-RA">
    <property type="protein sequence ID" value="AALB000201-PA"/>
    <property type="gene ID" value="AALB000201"/>
</dbReference>
<dbReference type="VEuPathDB" id="VectorBase:AALB000201"/>
<dbReference type="AlphaFoldDB" id="A0A182F177"/>
<reference evidence="1" key="2">
    <citation type="submission" date="2022-08" db="UniProtKB">
        <authorList>
            <consortium name="EnsemblMetazoa"/>
        </authorList>
    </citation>
    <scope>IDENTIFICATION</scope>
    <source>
        <strain evidence="1">STECLA/ALBI9_A</strain>
    </source>
</reference>